<dbReference type="EMBL" id="PYMH01000013">
    <property type="protein sequence ID" value="PSU31775.1"/>
    <property type="molecule type" value="Genomic_DNA"/>
</dbReference>
<evidence type="ECO:0000313" key="1">
    <source>
        <dbReference type="EMBL" id="PSU31775.1"/>
    </source>
</evidence>
<evidence type="ECO:0000313" key="2">
    <source>
        <dbReference type="Proteomes" id="UP000241222"/>
    </source>
</evidence>
<accession>A0A2T3ITT3</accession>
<organism evidence="1 2">
    <name type="scientific">Photobacterium lutimaris</name>
    <dbReference type="NCBI Taxonomy" id="388278"/>
    <lineage>
        <taxon>Bacteria</taxon>
        <taxon>Pseudomonadati</taxon>
        <taxon>Pseudomonadota</taxon>
        <taxon>Gammaproteobacteria</taxon>
        <taxon>Vibrionales</taxon>
        <taxon>Vibrionaceae</taxon>
        <taxon>Photobacterium</taxon>
    </lineage>
</organism>
<dbReference type="Gene3D" id="3.40.50.620">
    <property type="entry name" value="HUPs"/>
    <property type="match status" value="1"/>
</dbReference>
<sequence length="709" mass="80960">MLNQNISESQSSIFDACTNDTYQLDCTTLFPASWLDWRHKARNHMIFSDVADNDLLWYQQIEDAVDKIKEIIKDGIVPALGVSFGKDSNCYLALLILAHIELKSEGYKPEKPTLVTHADTRIDNPIIGKWSIYCWNSLIDFVDKYELPIVMVLAQPNFTQSFLGRVVSGRGLPTVANSSARQCSQDLKIKPMEREVRKVLKAYGIKQTEVCLMIGSRDDEGTIRKNSIRANGGEHSPLTMGKSGSGYVLYAIKHWSTAMVFEFLNFLGTDEKKVFPSFINNFDRCITIYANSMGECVMFATSDKEDAQSKGCGARHGCTFCVVGAKEDKSMEKLLETGNYEFVRLLNRIRNYIINRHHVWEERTAIGRTIDRNGFVKVVPDLYSFKKCKRLLHALLTADALEEMRALSVHMELLAGKIEINEDNVRMSKPQFKMVTKKDLIMIEFLYSFHSFCDRPWSALELWHRVYNKGEFELLDEPEDSIYVEPTKQPQESYLFIGGDWTDGGANLGLRDVAHEAVAFEPEGMTQAKLVKNRVTGQQDLHAIMQLAEEESLTVDEEALYWIFQDIEYYLSKQDGYTSVSSAMSLLRSGAISIAKGKATVYHLMSLRQQYYTVRGYNRNNSYEELLARMGDELWTRDKYKFVFRKSFEDQEKKKANAKLIRKAKRAGATQAELELLKHELISPIPEDVHITNLLHSGKIGTDGQLYLF</sequence>
<protein>
    <recommendedName>
        <fullName evidence="3">Phosphoadenosine phosphosulphate reductase domain-containing protein</fullName>
    </recommendedName>
</protein>
<gene>
    <name evidence="1" type="ORF">C9I99_21565</name>
</gene>
<proteinExistence type="predicted"/>
<comment type="caution">
    <text evidence="1">The sequence shown here is derived from an EMBL/GenBank/DDBJ whole genome shotgun (WGS) entry which is preliminary data.</text>
</comment>
<name>A0A2T3ITT3_9GAMM</name>
<dbReference type="RefSeq" id="WP_107350905.1">
    <property type="nucleotide sequence ID" value="NZ_PYMH01000013.1"/>
</dbReference>
<dbReference type="OrthoDB" id="9774475at2"/>
<dbReference type="InterPro" id="IPR014729">
    <property type="entry name" value="Rossmann-like_a/b/a_fold"/>
</dbReference>
<dbReference type="Proteomes" id="UP000241222">
    <property type="component" value="Unassembled WGS sequence"/>
</dbReference>
<reference evidence="1 2" key="1">
    <citation type="submission" date="2018-03" db="EMBL/GenBank/DDBJ databases">
        <title>Whole genome sequencing of Histamine producing bacteria.</title>
        <authorList>
            <person name="Butler K."/>
        </authorList>
    </citation>
    <scope>NUCLEOTIDE SEQUENCE [LARGE SCALE GENOMIC DNA]</scope>
    <source>
        <strain evidence="1 2">JCM 13586</strain>
    </source>
</reference>
<keyword evidence="2" id="KW-1185">Reference proteome</keyword>
<dbReference type="AlphaFoldDB" id="A0A2T3ITT3"/>
<dbReference type="SUPFAM" id="SSF52402">
    <property type="entry name" value="Adenine nucleotide alpha hydrolases-like"/>
    <property type="match status" value="1"/>
</dbReference>
<evidence type="ECO:0008006" key="3">
    <source>
        <dbReference type="Google" id="ProtNLM"/>
    </source>
</evidence>